<keyword evidence="10" id="KW-0675">Receptor</keyword>
<dbReference type="Pfam" id="PF07715">
    <property type="entry name" value="Plug"/>
    <property type="match status" value="1"/>
</dbReference>
<gene>
    <name evidence="10" type="ORF">HHX25_03515</name>
</gene>
<dbReference type="InterPro" id="IPR008969">
    <property type="entry name" value="CarboxyPept-like_regulatory"/>
</dbReference>
<accession>A0ABX1RU07</accession>
<dbReference type="Proteomes" id="UP000746690">
    <property type="component" value="Unassembled WGS sequence"/>
</dbReference>
<dbReference type="InterPro" id="IPR039426">
    <property type="entry name" value="TonB-dep_rcpt-like"/>
</dbReference>
<evidence type="ECO:0000256" key="4">
    <source>
        <dbReference type="ARBA" id="ARBA00022692"/>
    </source>
</evidence>
<keyword evidence="11" id="KW-1185">Reference proteome</keyword>
<keyword evidence="3" id="KW-1134">Transmembrane beta strand</keyword>
<dbReference type="PANTHER" id="PTHR30069">
    <property type="entry name" value="TONB-DEPENDENT OUTER MEMBRANE RECEPTOR"/>
    <property type="match status" value="1"/>
</dbReference>
<evidence type="ECO:0000256" key="7">
    <source>
        <dbReference type="ARBA" id="ARBA00023237"/>
    </source>
</evidence>
<feature type="domain" description="TonB-dependent receptor plug" evidence="9">
    <location>
        <begin position="241"/>
        <end position="327"/>
    </location>
</feature>
<dbReference type="Pfam" id="PF13715">
    <property type="entry name" value="CarbopepD_reg_2"/>
    <property type="match status" value="1"/>
</dbReference>
<evidence type="ECO:0000256" key="3">
    <source>
        <dbReference type="ARBA" id="ARBA00022452"/>
    </source>
</evidence>
<protein>
    <submittedName>
        <fullName evidence="10">TonB-dependent receptor</fullName>
    </submittedName>
</protein>
<reference evidence="10 11" key="1">
    <citation type="submission" date="2020-04" db="EMBL/GenBank/DDBJ databases">
        <title>A Flavivirga sp. nov.</title>
        <authorList>
            <person name="Sun X."/>
        </authorList>
    </citation>
    <scope>NUCLEOTIDE SEQUENCE [LARGE SCALE GENOMIC DNA]</scope>
    <source>
        <strain evidence="10 11">Y03</strain>
    </source>
</reference>
<comment type="caution">
    <text evidence="10">The sequence shown here is derived from an EMBL/GenBank/DDBJ whole genome shotgun (WGS) entry which is preliminary data.</text>
</comment>
<evidence type="ECO:0000256" key="1">
    <source>
        <dbReference type="ARBA" id="ARBA00004571"/>
    </source>
</evidence>
<keyword evidence="8" id="KW-1133">Transmembrane helix</keyword>
<dbReference type="Gene3D" id="2.60.40.1120">
    <property type="entry name" value="Carboxypeptidase-like, regulatory domain"/>
    <property type="match status" value="1"/>
</dbReference>
<name>A0ABX1RU07_9FLAO</name>
<dbReference type="InterPro" id="IPR037066">
    <property type="entry name" value="Plug_dom_sf"/>
</dbReference>
<dbReference type="SUPFAM" id="SSF49464">
    <property type="entry name" value="Carboxypeptidase regulatory domain-like"/>
    <property type="match status" value="1"/>
</dbReference>
<dbReference type="Gene3D" id="2.170.130.10">
    <property type="entry name" value="TonB-dependent receptor, plug domain"/>
    <property type="match status" value="1"/>
</dbReference>
<keyword evidence="6 8" id="KW-0472">Membrane</keyword>
<dbReference type="SUPFAM" id="SSF56935">
    <property type="entry name" value="Porins"/>
    <property type="match status" value="1"/>
</dbReference>
<evidence type="ECO:0000256" key="8">
    <source>
        <dbReference type="SAM" id="Phobius"/>
    </source>
</evidence>
<evidence type="ECO:0000256" key="5">
    <source>
        <dbReference type="ARBA" id="ARBA00022729"/>
    </source>
</evidence>
<evidence type="ECO:0000259" key="9">
    <source>
        <dbReference type="Pfam" id="PF07715"/>
    </source>
</evidence>
<keyword evidence="2" id="KW-0813">Transport</keyword>
<organism evidence="10 11">
    <name type="scientific">Flavivirga algicola</name>
    <dbReference type="NCBI Taxonomy" id="2729136"/>
    <lineage>
        <taxon>Bacteria</taxon>
        <taxon>Pseudomonadati</taxon>
        <taxon>Bacteroidota</taxon>
        <taxon>Flavobacteriia</taxon>
        <taxon>Flavobacteriales</taxon>
        <taxon>Flavobacteriaceae</taxon>
        <taxon>Flavivirga</taxon>
    </lineage>
</organism>
<dbReference type="PANTHER" id="PTHR30069:SF29">
    <property type="entry name" value="HEMOGLOBIN AND HEMOGLOBIN-HAPTOGLOBIN-BINDING PROTEIN 1-RELATED"/>
    <property type="match status" value="1"/>
</dbReference>
<keyword evidence="5" id="KW-0732">Signal</keyword>
<dbReference type="InterPro" id="IPR012910">
    <property type="entry name" value="Plug_dom"/>
</dbReference>
<evidence type="ECO:0000256" key="6">
    <source>
        <dbReference type="ARBA" id="ARBA00023136"/>
    </source>
</evidence>
<evidence type="ECO:0000313" key="10">
    <source>
        <dbReference type="EMBL" id="NMH86558.1"/>
    </source>
</evidence>
<dbReference type="Gene3D" id="2.40.170.20">
    <property type="entry name" value="TonB-dependent receptor, beta-barrel domain"/>
    <property type="match status" value="1"/>
</dbReference>
<sequence length="910" mass="102940">MKIKQIAVSFKSKQFSKRSIFLMKLSFSIYLICCIQLVALNSFSQNKVTLNLNNASLKSILNQIESQTDYSFVFNNDDINIQQTFSIDVQEKDITLTIGLLFQNTQIKYKFKNELIILTKQKQQSEKYTISGTIKDITTGETLLGANVIVKGENKGATSNEYGFYSLTLPEGHYTLQISYLGYTTTEEVIELNKDLKRNFELQPSSNELDEVIITSETKSKSQVYNVLSGVNNLKVTDIKQLPAFFGEPDINRAILTQPGVTSVGEGTAGFNVRGGNIDQNLVLLDEAPLYISSHLFGLFSVVNADAIKDVTLYKGGIPARYGGRASAVLDIRQKEGNTKEFKGEGGLGTIFSRLTVEGPLIKEKLNFLVSGRRSYFDIFFPLGGEDLDGTKLFFYDLNTKLSWHINDNNKLFVSGYFGADVTKLEDTVSEESANGGSSNEPDASIDFRWKNATATIRWNHLFSDKLFMNLSTIYSSYKYSFVSQNDNGGFIPNAQSFKWNSGVENWIIKPDFTYYTNPNTKMRFGINSTLYKFIPANLSSAETGLSPESLDVDRGIEVAPYYEIEKKWDKLSFNMGIRYSWFGNIGPNTVSVYNPDFPLTVNTITDTKTYKKGDIVKSYSGFEPRFSLKYDLSDRKAFKIGYNRTFQYIHLISNTAAVLPFDIWKPSGTYIKPLEVNQISGGYAYDTPNKKYNLSIEGYYKTLKNFVEYKNGADLFINENIETQLLPAEGYAYGLELGGYKNKGKLTGSFNYTYSVSKRKTISAYGIDNINNGKYYPSNYDRPHLLNINVNYDLGKKWDLGTFFTYQTGRPYTVPTGRLIIDGSPYLTYSDRNAFRIPDTHRLDVSFTYKPIGNPNTKWQGSWNFGLYNVYGNPNAFSVFSTFQNNQLKTFKFSVLGVPIPFIAYNFKF</sequence>
<evidence type="ECO:0000256" key="2">
    <source>
        <dbReference type="ARBA" id="ARBA00022448"/>
    </source>
</evidence>
<dbReference type="InterPro" id="IPR036942">
    <property type="entry name" value="Beta-barrel_TonB_sf"/>
</dbReference>
<keyword evidence="4 8" id="KW-0812">Transmembrane</keyword>
<keyword evidence="7" id="KW-0998">Cell outer membrane</keyword>
<feature type="transmembrane region" description="Helical" evidence="8">
    <location>
        <begin position="21"/>
        <end position="43"/>
    </location>
</feature>
<proteinExistence type="predicted"/>
<dbReference type="EMBL" id="JABBHF010000002">
    <property type="protein sequence ID" value="NMH86558.1"/>
    <property type="molecule type" value="Genomic_DNA"/>
</dbReference>
<comment type="subcellular location">
    <subcellularLocation>
        <location evidence="1">Cell outer membrane</location>
        <topology evidence="1">Multi-pass membrane protein</topology>
    </subcellularLocation>
</comment>
<dbReference type="RefSeq" id="WP_169670201.1">
    <property type="nucleotide sequence ID" value="NZ_JABBHF010000002.1"/>
</dbReference>
<evidence type="ECO:0000313" key="11">
    <source>
        <dbReference type="Proteomes" id="UP000746690"/>
    </source>
</evidence>